<evidence type="ECO:0000259" key="1">
    <source>
        <dbReference type="Pfam" id="PF13456"/>
    </source>
</evidence>
<comment type="caution">
    <text evidence="2">The sequence shown here is derived from an EMBL/GenBank/DDBJ whole genome shotgun (WGS) entry which is preliminary data.</text>
</comment>
<dbReference type="CDD" id="cd06222">
    <property type="entry name" value="RNase_H_like"/>
    <property type="match status" value="1"/>
</dbReference>
<dbReference type="Pfam" id="PF13456">
    <property type="entry name" value="RVT_3"/>
    <property type="match status" value="1"/>
</dbReference>
<dbReference type="AlphaFoldDB" id="A0AAE0E1Q5"/>
<sequence length="303" mass="33934">MIFSLQIRVWRNGKFLLILKCPLCKCKDETTLHALWGCRFLKVARTRWKAVKEDWYRGKSHFLDFILHCFSYLNSDEMGLLCVILWRTWSIRNSVVHGFPFDAGEDIFEWANHFVMEYNAANSVLYTTADGQLNIQSKIWKPPNHGLYKINCDAAIDLAGCLVGCGTVIRNDEGLVMVASSQRMMATFPSHIAEATAILCGIQLAIDSGLNPVTVESDVAVVLDWINGGDAFYSETGVIISDIKNLLQQTNCVAVAFVPRSANQVAHCLAKYALSCSEDRFSLEEVPNCVSKLVLAECRTSMY</sequence>
<organism evidence="2 3">
    <name type="scientific">Dipteronia sinensis</name>
    <dbReference type="NCBI Taxonomy" id="43782"/>
    <lineage>
        <taxon>Eukaryota</taxon>
        <taxon>Viridiplantae</taxon>
        <taxon>Streptophyta</taxon>
        <taxon>Embryophyta</taxon>
        <taxon>Tracheophyta</taxon>
        <taxon>Spermatophyta</taxon>
        <taxon>Magnoliopsida</taxon>
        <taxon>eudicotyledons</taxon>
        <taxon>Gunneridae</taxon>
        <taxon>Pentapetalae</taxon>
        <taxon>rosids</taxon>
        <taxon>malvids</taxon>
        <taxon>Sapindales</taxon>
        <taxon>Sapindaceae</taxon>
        <taxon>Hippocastanoideae</taxon>
        <taxon>Acereae</taxon>
        <taxon>Dipteronia</taxon>
    </lineage>
</organism>
<evidence type="ECO:0000313" key="3">
    <source>
        <dbReference type="Proteomes" id="UP001281410"/>
    </source>
</evidence>
<dbReference type="InterPro" id="IPR036397">
    <property type="entry name" value="RNaseH_sf"/>
</dbReference>
<proteinExistence type="predicted"/>
<dbReference type="GO" id="GO:0003676">
    <property type="term" value="F:nucleic acid binding"/>
    <property type="evidence" value="ECO:0007669"/>
    <property type="project" value="InterPro"/>
</dbReference>
<feature type="domain" description="RNase H type-1" evidence="1">
    <location>
        <begin position="164"/>
        <end position="273"/>
    </location>
</feature>
<dbReference type="InterPro" id="IPR002156">
    <property type="entry name" value="RNaseH_domain"/>
</dbReference>
<gene>
    <name evidence="2" type="ORF">Dsin_023047</name>
</gene>
<reference evidence="2" key="1">
    <citation type="journal article" date="2023" name="Plant J.">
        <title>Genome sequences and population genomics provide insights into the demographic history, inbreeding, and mutation load of two 'living fossil' tree species of Dipteronia.</title>
        <authorList>
            <person name="Feng Y."/>
            <person name="Comes H.P."/>
            <person name="Chen J."/>
            <person name="Zhu S."/>
            <person name="Lu R."/>
            <person name="Zhang X."/>
            <person name="Li P."/>
            <person name="Qiu J."/>
            <person name="Olsen K.M."/>
            <person name="Qiu Y."/>
        </authorList>
    </citation>
    <scope>NUCLEOTIDE SEQUENCE</scope>
    <source>
        <strain evidence="2">NBL</strain>
    </source>
</reference>
<name>A0AAE0E1Q5_9ROSI</name>
<accession>A0AAE0E1Q5</accession>
<dbReference type="Proteomes" id="UP001281410">
    <property type="component" value="Unassembled WGS sequence"/>
</dbReference>
<dbReference type="EMBL" id="JANJYJ010000007">
    <property type="protein sequence ID" value="KAK3199632.1"/>
    <property type="molecule type" value="Genomic_DNA"/>
</dbReference>
<dbReference type="PANTHER" id="PTHR47074">
    <property type="entry name" value="BNAC02G40300D PROTEIN"/>
    <property type="match status" value="1"/>
</dbReference>
<dbReference type="GO" id="GO:0004523">
    <property type="term" value="F:RNA-DNA hybrid ribonuclease activity"/>
    <property type="evidence" value="ECO:0007669"/>
    <property type="project" value="InterPro"/>
</dbReference>
<protein>
    <recommendedName>
        <fullName evidence="1">RNase H type-1 domain-containing protein</fullName>
    </recommendedName>
</protein>
<dbReference type="InterPro" id="IPR052929">
    <property type="entry name" value="RNase_H-like_EbsB-rel"/>
</dbReference>
<dbReference type="InterPro" id="IPR044730">
    <property type="entry name" value="RNase_H-like_dom_plant"/>
</dbReference>
<dbReference type="PANTHER" id="PTHR47074:SF79">
    <property type="entry name" value="PUTATIVE-RELATED"/>
    <property type="match status" value="1"/>
</dbReference>
<keyword evidence="3" id="KW-1185">Reference proteome</keyword>
<dbReference type="Gene3D" id="3.30.420.10">
    <property type="entry name" value="Ribonuclease H-like superfamily/Ribonuclease H"/>
    <property type="match status" value="1"/>
</dbReference>
<evidence type="ECO:0000313" key="2">
    <source>
        <dbReference type="EMBL" id="KAK3199632.1"/>
    </source>
</evidence>
<dbReference type="InterPro" id="IPR012337">
    <property type="entry name" value="RNaseH-like_sf"/>
</dbReference>
<dbReference type="SUPFAM" id="SSF53098">
    <property type="entry name" value="Ribonuclease H-like"/>
    <property type="match status" value="1"/>
</dbReference>